<keyword evidence="2 3" id="KW-0663">Pyridoxal phosphate</keyword>
<protein>
    <submittedName>
        <fullName evidence="4">Aminotransferase class III-fold pyridoxal phosphate-dependent enzyme</fullName>
    </submittedName>
</protein>
<evidence type="ECO:0000256" key="1">
    <source>
        <dbReference type="ARBA" id="ARBA00001933"/>
    </source>
</evidence>
<comment type="similarity">
    <text evidence="3">Belongs to the class-III pyridoxal-phosphate-dependent aminotransferase family.</text>
</comment>
<evidence type="ECO:0000313" key="4">
    <source>
        <dbReference type="EMBL" id="QNU67119.1"/>
    </source>
</evidence>
<dbReference type="KEGG" id="rher:EHE19_000745"/>
<dbReference type="Proteomes" id="UP000306409">
    <property type="component" value="Chromosome"/>
</dbReference>
<dbReference type="PROSITE" id="PS00600">
    <property type="entry name" value="AA_TRANSFER_CLASS_3"/>
    <property type="match status" value="1"/>
</dbReference>
<comment type="cofactor">
    <cofactor evidence="1">
        <name>pyridoxal 5'-phosphate</name>
        <dbReference type="ChEBI" id="CHEBI:597326"/>
    </cofactor>
</comment>
<dbReference type="GO" id="GO:0030170">
    <property type="term" value="F:pyridoxal phosphate binding"/>
    <property type="evidence" value="ECO:0007669"/>
    <property type="project" value="InterPro"/>
</dbReference>
<accession>A0A7H1VP07</accession>
<dbReference type="PANTHER" id="PTHR43713">
    <property type="entry name" value="GLUTAMATE-1-SEMIALDEHYDE 2,1-AMINOMUTASE"/>
    <property type="match status" value="1"/>
</dbReference>
<keyword evidence="4" id="KW-0032">Aminotransferase</keyword>
<evidence type="ECO:0000313" key="5">
    <source>
        <dbReference type="Proteomes" id="UP000306409"/>
    </source>
</evidence>
<dbReference type="GO" id="GO:0008483">
    <property type="term" value="F:transaminase activity"/>
    <property type="evidence" value="ECO:0007669"/>
    <property type="project" value="UniProtKB-KW"/>
</dbReference>
<dbReference type="Gene3D" id="3.40.640.10">
    <property type="entry name" value="Type I PLP-dependent aspartate aminotransferase-like (Major domain)"/>
    <property type="match status" value="1"/>
</dbReference>
<gene>
    <name evidence="4" type="ORF">EHE19_000745</name>
</gene>
<dbReference type="InterPro" id="IPR015424">
    <property type="entry name" value="PyrdxlP-dep_Trfase"/>
</dbReference>
<dbReference type="AlphaFoldDB" id="A0A7H1VP07"/>
<dbReference type="SUPFAM" id="SSF53383">
    <property type="entry name" value="PLP-dependent transferases"/>
    <property type="match status" value="1"/>
</dbReference>
<dbReference type="CDD" id="cd00610">
    <property type="entry name" value="OAT_like"/>
    <property type="match status" value="1"/>
</dbReference>
<dbReference type="Pfam" id="PF00202">
    <property type="entry name" value="Aminotran_3"/>
    <property type="match status" value="1"/>
</dbReference>
<dbReference type="InterPro" id="IPR015422">
    <property type="entry name" value="PyrdxlP-dep_Trfase_small"/>
</dbReference>
<keyword evidence="4" id="KW-0808">Transferase</keyword>
<evidence type="ECO:0000256" key="2">
    <source>
        <dbReference type="ARBA" id="ARBA00022898"/>
    </source>
</evidence>
<keyword evidence="5" id="KW-1185">Reference proteome</keyword>
<dbReference type="InterPro" id="IPR015421">
    <property type="entry name" value="PyrdxlP-dep_Trfase_major"/>
</dbReference>
<dbReference type="InterPro" id="IPR005814">
    <property type="entry name" value="Aminotrans_3"/>
</dbReference>
<dbReference type="RefSeq" id="WP_171003544.1">
    <property type="nucleotide sequence ID" value="NZ_CP061336.1"/>
</dbReference>
<dbReference type="InterPro" id="IPR049704">
    <property type="entry name" value="Aminotrans_3_PPA_site"/>
</dbReference>
<dbReference type="EMBL" id="CP061336">
    <property type="protein sequence ID" value="QNU67119.1"/>
    <property type="molecule type" value="Genomic_DNA"/>
</dbReference>
<dbReference type="Gene3D" id="3.90.1150.10">
    <property type="entry name" value="Aspartate Aminotransferase, domain 1"/>
    <property type="match status" value="1"/>
</dbReference>
<sequence length="432" mass="47437">MTLKYFKSEELLKRARKVTPLGAQTYSKSFRYFCEGISPSFIEKGEGCRVWDVDGNEFIDFICALGPVTVGYNNKQINEAIINQLNKGISFSQSTKVEVELAEKLNQIIPCAEMVRFVKNGSDATTSAIRLARAYTGRDIVALSGYHGMHDWSIGSTANNRGVPKPICDLTKTFNYNDITSLKKLFDEYKDKIAAVILEPIQGNGPEEGYLQAIREITSKNGAVLIFDEVVSGFRYALGGAAELYNVVPDMVAMGKGMGNGMPISVVAGKREIMELIEEGVFVSTTFGGETLSIVAALETIKILEKPNVYEGIWKLGNKMLNGLNNIISDKKVSDVVFTSGLAPHAGVQFEGKGSLDYLDINSIFQQRMIQEGIMSIGINNLNLSHSEKEIELYLNAAELALDDIQRAIEKDSTAGILKGGKVNPVFKRNIK</sequence>
<proteinExistence type="inferred from homology"/>
<organism evidence="4 5">
    <name type="scientific">Ruminiclostridium herbifermentans</name>
    <dbReference type="NCBI Taxonomy" id="2488810"/>
    <lineage>
        <taxon>Bacteria</taxon>
        <taxon>Bacillati</taxon>
        <taxon>Bacillota</taxon>
        <taxon>Clostridia</taxon>
        <taxon>Eubacteriales</taxon>
        <taxon>Oscillospiraceae</taxon>
        <taxon>Ruminiclostridium</taxon>
    </lineage>
</organism>
<evidence type="ECO:0000256" key="3">
    <source>
        <dbReference type="RuleBase" id="RU003560"/>
    </source>
</evidence>
<name>A0A7H1VP07_9FIRM</name>
<dbReference type="PANTHER" id="PTHR43713:SF3">
    <property type="entry name" value="GLUTAMATE-1-SEMIALDEHYDE 2,1-AMINOMUTASE 1, CHLOROPLASTIC-RELATED"/>
    <property type="match status" value="1"/>
</dbReference>
<reference evidence="4 5" key="1">
    <citation type="submission" date="2020-09" db="EMBL/GenBank/DDBJ databases">
        <title>Characterization and genome sequencing of Ruminiclostridium sp. nov. MA18.</title>
        <authorList>
            <person name="Rettenmaier R."/>
            <person name="Kowollik M.-L."/>
            <person name="Liebl W."/>
            <person name="Zverlov V."/>
        </authorList>
    </citation>
    <scope>NUCLEOTIDE SEQUENCE [LARGE SCALE GENOMIC DNA]</scope>
    <source>
        <strain evidence="4 5">MA18</strain>
    </source>
</reference>